<dbReference type="InterPro" id="IPR052272">
    <property type="entry name" value="GT106_glycosyltransferase"/>
</dbReference>
<dbReference type="PANTHER" id="PTHR31933">
    <property type="entry name" value="O-FUCOSYLTRANSFERASE 2-RELATED"/>
    <property type="match status" value="1"/>
</dbReference>
<organism evidence="14 15">
    <name type="scientific">Marchantia polymorpha</name>
    <name type="common">Common liverwort</name>
    <name type="synonym">Marchantia aquatica</name>
    <dbReference type="NCBI Taxonomy" id="3197"/>
    <lineage>
        <taxon>Eukaryota</taxon>
        <taxon>Viridiplantae</taxon>
        <taxon>Streptophyta</taxon>
        <taxon>Embryophyta</taxon>
        <taxon>Marchantiophyta</taxon>
        <taxon>Marchantiopsida</taxon>
        <taxon>Marchantiidae</taxon>
        <taxon>Marchantiales</taxon>
        <taxon>Marchantiaceae</taxon>
        <taxon>Marchantia</taxon>
    </lineage>
</organism>
<evidence type="ECO:0000256" key="12">
    <source>
        <dbReference type="SAM" id="MobiDB-lite"/>
    </source>
</evidence>
<name>A0A2R6XF98_MARPO</name>
<dbReference type="OrthoDB" id="1868072at2759"/>
<evidence type="ECO:0000256" key="11">
    <source>
        <dbReference type="ARBA" id="ARBA00030350"/>
    </source>
</evidence>
<dbReference type="InterPro" id="IPR019378">
    <property type="entry name" value="GDP-Fuc_O-FucTrfase"/>
</dbReference>
<evidence type="ECO:0000256" key="9">
    <source>
        <dbReference type="ARBA" id="ARBA00023253"/>
    </source>
</evidence>
<comment type="similarity">
    <text evidence="2">Belongs to the glycosyltransferase GT106 family.</text>
</comment>
<feature type="region of interest" description="Disordered" evidence="12">
    <location>
        <begin position="1"/>
        <end position="32"/>
    </location>
</feature>
<dbReference type="GO" id="GO:0016757">
    <property type="term" value="F:glycosyltransferase activity"/>
    <property type="evidence" value="ECO:0007669"/>
    <property type="project" value="UniProtKB-KW"/>
</dbReference>
<dbReference type="GO" id="GO:0006004">
    <property type="term" value="P:fucose metabolic process"/>
    <property type="evidence" value="ECO:0007669"/>
    <property type="project" value="UniProtKB-KW"/>
</dbReference>
<comment type="subcellular location">
    <subcellularLocation>
        <location evidence="1">Membrane</location>
        <topology evidence="1">Single-pass membrane protein</topology>
    </subcellularLocation>
</comment>
<evidence type="ECO:0000256" key="1">
    <source>
        <dbReference type="ARBA" id="ARBA00004167"/>
    </source>
</evidence>
<dbReference type="GO" id="GO:0016020">
    <property type="term" value="C:membrane"/>
    <property type="evidence" value="ECO:0007669"/>
    <property type="project" value="UniProtKB-SubCell"/>
</dbReference>
<keyword evidence="10" id="KW-0119">Carbohydrate metabolism</keyword>
<dbReference type="PIRSF" id="PIRSF009360">
    <property type="entry name" value="UCP009360"/>
    <property type="match status" value="1"/>
</dbReference>
<gene>
    <name evidence="14" type="ORF">MARPO_0019s0156</name>
</gene>
<keyword evidence="7 13" id="KW-0472">Membrane</keyword>
<dbReference type="Proteomes" id="UP000244005">
    <property type="component" value="Unassembled WGS sequence"/>
</dbReference>
<feature type="compositionally biased region" description="Polar residues" evidence="12">
    <location>
        <begin position="1"/>
        <end position="14"/>
    </location>
</feature>
<sequence>MSLHSRSPSLTRIRTSAVDGHDSVPGLEKTRSAPSSVYSLYITPEPAQPLQQSSRRRRKPRRKGLRLTLLFLLVLGGFFLFEWRYLSSLGRKFQSRKDDSVKHGATLLSQGRQSPKKSTPPMFERLLALAAHALAEGDSKSEPHDLWEEPFKEASKWKPCADERPANHLPPPEPKDSSGYIMVSADGGLNQQRVAVCNAVAVARLMNATLVLPKFLFSSVWRDNSQFGDIYQEDYFVKYLKDDVRIVSELPVELQSLDLSIMGSLLTNADVRKESMPRFYLETVMPILLRNRVVHFDGFENSLSFDPIPPEIQRLRCRCNFHALKFVSRIQRTAGILIRRMRDANPRWGPIEKDSHFPSHASNIEKVLVENYSGARGIAKKGETGLISVTEVQNPPSRYLSLHLRFEIDMAAYSLCEFGGGEEEVRELKAFRELHFPTLNKHHESGKLPSAAFLREEGKCPLTPEEAVLMLAALGFKRSTRIFLAGAHIYGGEERMAVISNLYPNIVTKEDLLTADELAPFANHSSQMAALDFIGCAAADAFAMTDSGSQLSSLVSGYRIYFGQGYLPSIRPNKRRLATIFANNMTIEWEDFEERIRRTVRESKRVLVRPTARSVYRHPRCKECMCH</sequence>
<dbReference type="OMA" id="RHLVGPF"/>
<dbReference type="AlphaFoldDB" id="A0A2R6XF98"/>
<evidence type="ECO:0000256" key="10">
    <source>
        <dbReference type="ARBA" id="ARBA00023277"/>
    </source>
</evidence>
<evidence type="ECO:0000256" key="7">
    <source>
        <dbReference type="ARBA" id="ARBA00023136"/>
    </source>
</evidence>
<keyword evidence="6 13" id="KW-1133">Transmembrane helix</keyword>
<protein>
    <recommendedName>
        <fullName evidence="11">O-fucosyltransferase family protein</fullName>
    </recommendedName>
</protein>
<keyword evidence="5 13" id="KW-0812">Transmembrane</keyword>
<reference evidence="15" key="1">
    <citation type="journal article" date="2017" name="Cell">
        <title>Insights into land plant evolution garnered from the Marchantia polymorpha genome.</title>
        <authorList>
            <person name="Bowman J.L."/>
            <person name="Kohchi T."/>
            <person name="Yamato K.T."/>
            <person name="Jenkins J."/>
            <person name="Shu S."/>
            <person name="Ishizaki K."/>
            <person name="Yamaoka S."/>
            <person name="Nishihama R."/>
            <person name="Nakamura Y."/>
            <person name="Berger F."/>
            <person name="Adam C."/>
            <person name="Aki S.S."/>
            <person name="Althoff F."/>
            <person name="Araki T."/>
            <person name="Arteaga-Vazquez M.A."/>
            <person name="Balasubrmanian S."/>
            <person name="Barry K."/>
            <person name="Bauer D."/>
            <person name="Boehm C.R."/>
            <person name="Briginshaw L."/>
            <person name="Caballero-Perez J."/>
            <person name="Catarino B."/>
            <person name="Chen F."/>
            <person name="Chiyoda S."/>
            <person name="Chovatia M."/>
            <person name="Davies K.M."/>
            <person name="Delmans M."/>
            <person name="Demura T."/>
            <person name="Dierschke T."/>
            <person name="Dolan L."/>
            <person name="Dorantes-Acosta A.E."/>
            <person name="Eklund D.M."/>
            <person name="Florent S.N."/>
            <person name="Flores-Sandoval E."/>
            <person name="Fujiyama A."/>
            <person name="Fukuzawa H."/>
            <person name="Galik B."/>
            <person name="Grimanelli D."/>
            <person name="Grimwood J."/>
            <person name="Grossniklaus U."/>
            <person name="Hamada T."/>
            <person name="Haseloff J."/>
            <person name="Hetherington A.J."/>
            <person name="Higo A."/>
            <person name="Hirakawa Y."/>
            <person name="Hundley H.N."/>
            <person name="Ikeda Y."/>
            <person name="Inoue K."/>
            <person name="Inoue S.I."/>
            <person name="Ishida S."/>
            <person name="Jia Q."/>
            <person name="Kakita M."/>
            <person name="Kanazawa T."/>
            <person name="Kawai Y."/>
            <person name="Kawashima T."/>
            <person name="Kennedy M."/>
            <person name="Kinose K."/>
            <person name="Kinoshita T."/>
            <person name="Kohara Y."/>
            <person name="Koide E."/>
            <person name="Komatsu K."/>
            <person name="Kopischke S."/>
            <person name="Kubo M."/>
            <person name="Kyozuka J."/>
            <person name="Lagercrantz U."/>
            <person name="Lin S.S."/>
            <person name="Lindquist E."/>
            <person name="Lipzen A.M."/>
            <person name="Lu C.W."/>
            <person name="De Luna E."/>
            <person name="Martienssen R.A."/>
            <person name="Minamino N."/>
            <person name="Mizutani M."/>
            <person name="Mizutani M."/>
            <person name="Mochizuki N."/>
            <person name="Monte I."/>
            <person name="Mosher R."/>
            <person name="Nagasaki H."/>
            <person name="Nakagami H."/>
            <person name="Naramoto S."/>
            <person name="Nishitani K."/>
            <person name="Ohtani M."/>
            <person name="Okamoto T."/>
            <person name="Okumura M."/>
            <person name="Phillips J."/>
            <person name="Pollak B."/>
            <person name="Reinders A."/>
            <person name="Rovekamp M."/>
            <person name="Sano R."/>
            <person name="Sawa S."/>
            <person name="Schmid M.W."/>
            <person name="Shirakawa M."/>
            <person name="Solano R."/>
            <person name="Spunde A."/>
            <person name="Suetsugu N."/>
            <person name="Sugano S."/>
            <person name="Sugiyama A."/>
            <person name="Sun R."/>
            <person name="Suzuki Y."/>
            <person name="Takenaka M."/>
            <person name="Takezawa D."/>
            <person name="Tomogane H."/>
            <person name="Tsuzuki M."/>
            <person name="Ueda T."/>
            <person name="Umeda M."/>
            <person name="Ward J.M."/>
            <person name="Watanabe Y."/>
            <person name="Yazaki K."/>
            <person name="Yokoyama R."/>
            <person name="Yoshitake Y."/>
            <person name="Yotsui I."/>
            <person name="Zachgo S."/>
            <person name="Schmutz J."/>
        </authorList>
    </citation>
    <scope>NUCLEOTIDE SEQUENCE [LARGE SCALE GENOMIC DNA]</scope>
    <source>
        <strain evidence="15">Tak-1</strain>
    </source>
</reference>
<keyword evidence="4" id="KW-0808">Transferase</keyword>
<keyword evidence="15" id="KW-1185">Reference proteome</keyword>
<accession>A0A2R6XF98</accession>
<evidence type="ECO:0000256" key="13">
    <source>
        <dbReference type="SAM" id="Phobius"/>
    </source>
</evidence>
<dbReference type="Gramene" id="Mp1g13860.1">
    <property type="protein sequence ID" value="Mp1g13860.1.cds"/>
    <property type="gene ID" value="Mp1g13860"/>
</dbReference>
<evidence type="ECO:0000313" key="14">
    <source>
        <dbReference type="EMBL" id="PTQ44751.1"/>
    </source>
</evidence>
<proteinExistence type="inferred from homology"/>
<evidence type="ECO:0000256" key="6">
    <source>
        <dbReference type="ARBA" id="ARBA00022989"/>
    </source>
</evidence>
<evidence type="ECO:0000256" key="4">
    <source>
        <dbReference type="ARBA" id="ARBA00022679"/>
    </source>
</evidence>
<keyword evidence="9" id="KW-0294">Fucose metabolism</keyword>
<evidence type="ECO:0000256" key="2">
    <source>
        <dbReference type="ARBA" id="ARBA00007737"/>
    </source>
</evidence>
<dbReference type="PANTHER" id="PTHR31933:SF9">
    <property type="entry name" value="O-FUCOSYLTRANSFERASE 2"/>
    <property type="match status" value="1"/>
</dbReference>
<evidence type="ECO:0000313" key="15">
    <source>
        <dbReference type="Proteomes" id="UP000244005"/>
    </source>
</evidence>
<dbReference type="EMBL" id="KZ772691">
    <property type="protein sequence ID" value="PTQ44751.1"/>
    <property type="molecule type" value="Genomic_DNA"/>
</dbReference>
<dbReference type="Pfam" id="PF10250">
    <property type="entry name" value="O-FucT"/>
    <property type="match status" value="1"/>
</dbReference>
<feature type="transmembrane region" description="Helical" evidence="13">
    <location>
        <begin position="65"/>
        <end position="86"/>
    </location>
</feature>
<dbReference type="CDD" id="cd11299">
    <property type="entry name" value="O-FucT_plant"/>
    <property type="match status" value="1"/>
</dbReference>
<evidence type="ECO:0000256" key="5">
    <source>
        <dbReference type="ARBA" id="ARBA00022692"/>
    </source>
</evidence>
<evidence type="ECO:0000256" key="3">
    <source>
        <dbReference type="ARBA" id="ARBA00022676"/>
    </source>
</evidence>
<keyword evidence="3" id="KW-0328">Glycosyltransferase</keyword>
<dbReference type="InterPro" id="IPR024709">
    <property type="entry name" value="FucosylTrfase_pln"/>
</dbReference>
<keyword evidence="8" id="KW-0325">Glycoprotein</keyword>
<evidence type="ECO:0000256" key="8">
    <source>
        <dbReference type="ARBA" id="ARBA00023180"/>
    </source>
</evidence>